<evidence type="ECO:0000259" key="17">
    <source>
        <dbReference type="PROSITE" id="PS50280"/>
    </source>
</evidence>
<evidence type="ECO:0000313" key="20">
    <source>
        <dbReference type="EMBL" id="SSX32759.1"/>
    </source>
</evidence>
<dbReference type="CDD" id="cd10517">
    <property type="entry name" value="SET_SETDB1"/>
    <property type="match status" value="1"/>
</dbReference>
<organism evidence="20">
    <name type="scientific">Culicoides sonorensis</name>
    <name type="common">Biting midge</name>
    <dbReference type="NCBI Taxonomy" id="179676"/>
    <lineage>
        <taxon>Eukaryota</taxon>
        <taxon>Metazoa</taxon>
        <taxon>Ecdysozoa</taxon>
        <taxon>Arthropoda</taxon>
        <taxon>Hexapoda</taxon>
        <taxon>Insecta</taxon>
        <taxon>Pterygota</taxon>
        <taxon>Neoptera</taxon>
        <taxon>Endopterygota</taxon>
        <taxon>Diptera</taxon>
        <taxon>Nematocera</taxon>
        <taxon>Chironomoidea</taxon>
        <taxon>Ceratopogonidae</taxon>
        <taxon>Ceratopogoninae</taxon>
        <taxon>Culicoides</taxon>
        <taxon>Monoculicoides</taxon>
    </lineage>
</organism>
<feature type="compositionally biased region" description="Basic and acidic residues" evidence="16">
    <location>
        <begin position="66"/>
        <end position="92"/>
    </location>
</feature>
<feature type="domain" description="SET" evidence="17">
    <location>
        <begin position="1016"/>
        <end position="1259"/>
    </location>
</feature>
<dbReference type="SUPFAM" id="SSF54171">
    <property type="entry name" value="DNA-binding domain"/>
    <property type="match status" value="1"/>
</dbReference>
<evidence type="ECO:0000256" key="14">
    <source>
        <dbReference type="ARBA" id="ARBA00023242"/>
    </source>
</evidence>
<evidence type="ECO:0000256" key="7">
    <source>
        <dbReference type="ARBA" id="ARBA00022691"/>
    </source>
</evidence>
<dbReference type="GO" id="GO:0003677">
    <property type="term" value="F:DNA binding"/>
    <property type="evidence" value="ECO:0007669"/>
    <property type="project" value="InterPro"/>
</dbReference>
<evidence type="ECO:0000256" key="5">
    <source>
        <dbReference type="ARBA" id="ARBA00022603"/>
    </source>
</evidence>
<evidence type="ECO:0000256" key="12">
    <source>
        <dbReference type="ARBA" id="ARBA00023015"/>
    </source>
</evidence>
<keyword evidence="13" id="KW-0804">Transcription</keyword>
<dbReference type="GO" id="GO:0032259">
    <property type="term" value="P:methylation"/>
    <property type="evidence" value="ECO:0007669"/>
    <property type="project" value="UniProtKB-KW"/>
</dbReference>
<accession>A0A336MUI7</accession>
<dbReference type="SMART" id="SM00391">
    <property type="entry name" value="MBD"/>
    <property type="match status" value="1"/>
</dbReference>
<keyword evidence="11" id="KW-0156">Chromatin regulator</keyword>
<feature type="compositionally biased region" description="Acidic residues" evidence="16">
    <location>
        <begin position="1089"/>
        <end position="1100"/>
    </location>
</feature>
<keyword evidence="5" id="KW-0489">Methyltransferase</keyword>
<dbReference type="Pfam" id="PF18359">
    <property type="entry name" value="Tudor_5"/>
    <property type="match status" value="1"/>
</dbReference>
<dbReference type="InterPro" id="IPR001214">
    <property type="entry name" value="SET_dom"/>
</dbReference>
<sequence>MEKDKEESEKRDSNLKANENCNTEIDMASDKPNTDTSDPILDLGDDFMVIDEVTGSQDTDPLPEEMETRPEVIDLDKSDSTTENMVKDEIESTKSQASDFLGFDIKETENELSDKPGKNIGRAPSKSPPHLERNETINDDGDVDMRVSPAPLDKVNSEDLLKIPTPPPLDVPGDFKKEDIGSDLASQIQAALEKAKNQIENSGSNLENKTELKKDDVVELLDDDEDEKMSEDVPKNNLNGTTSEKAQISTIECINPQCDKTSNDFIRARKFIINHFRQNGEKLNKKQFVCSPCYDIAIEKYRSYSQALLNQQPLLKMEMPHREEVVELLSDGEDSDKEENSDEEIISKDVQDLLSNELEDVIAKTLAKVNIDKQISWSLQIIKTRTNNNQAMLDENEADIVALERKANLMYRRLYGVNEVQYHNVPTLEILSTSDGQFYKEKYQLPSIGPVVRPQINLSSIYFAVKQRLLSTWCQCKVIDVIEVEPNSHHFRVQFIDSKINNIRVVSPKQIAYGHPPTSRLHPGERVIALFDTKTHGTQSHIPGTIGLPRQFYPGIIAEPLQQYNQFRYLIFFDDGYAQYVTPQDVRLVHDVSDKVWEDVHPHSKEFVENYLQNFKKERPMVQAQKNQRIITEYKGRWQPARVVDVDASLVRVYFQDAKKTEWIYRGSTRLAPLFKQKGLHQTTQPQQRTQKRIDPSIEYVQISEGTETSRPKTQEGSSQPRAVARKSSAGARPKTNFNVPQTTEQRQQQLQQQRQEQREKIKFMNRNTIILDDDLEKGRVVYYTAKQNHAEKKFTPHECNPNCLFKIAHNLKNYSPTSKPLLSGWERQIVKQKQRRIVFYRAPCGRRLRDTDEIYQYLKMTNCRLGIECFDYDDKLHCLAEYVTEKAYLTIPDISNGLEGMPIPCVNSYDETKPPACEYSANRIPTEGVNLVTDSEFMCGCDCTNDCIDKSTCACQQLTIQGARFTNPNILPERVGYIYKRLYDQINGGIYECNPNCKCSKKSCLNRVVQHPISNKLQLFKTHNMGWGLRATTDIPKGTFICIYAGYLLTDEKANTDHGDEYFADLDYIELVEQIKNGYESDAHEMTDESDYEPEEDGTEGDREFVPSGGRSSSNSRATRSTRSSKSVEQLMERAHLKEGAKKDNKNKDSRPASRSGSDDEDTREKISLVPNSNPDDCETVRNSKYRSLRELYGENESVYVMDAKICGNIGRYFNHSCDPNMFVQNVFVDTHDLRFPWIAFFSSRYIKAGSELTWDYSYEVGSIEGKVLYCECGTSKCRVRLL</sequence>
<keyword evidence="15" id="KW-0175">Coiled coil</keyword>
<dbReference type="GO" id="GO:0070828">
    <property type="term" value="P:heterochromatin organization"/>
    <property type="evidence" value="ECO:0007669"/>
    <property type="project" value="TreeGrafter"/>
</dbReference>
<feature type="region of interest" description="Disordered" evidence="16">
    <location>
        <begin position="1081"/>
        <end position="1178"/>
    </location>
</feature>
<evidence type="ECO:0000256" key="4">
    <source>
        <dbReference type="ARBA" id="ARBA00022491"/>
    </source>
</evidence>
<keyword evidence="6" id="KW-0808">Transferase</keyword>
<feature type="compositionally biased region" description="Basic and acidic residues" evidence="16">
    <location>
        <begin position="1132"/>
        <end position="1153"/>
    </location>
</feature>
<evidence type="ECO:0000256" key="11">
    <source>
        <dbReference type="ARBA" id="ARBA00022853"/>
    </source>
</evidence>
<dbReference type="GO" id="GO:0008270">
    <property type="term" value="F:zinc ion binding"/>
    <property type="evidence" value="ECO:0007669"/>
    <property type="project" value="InterPro"/>
</dbReference>
<dbReference type="Gene3D" id="2.30.30.140">
    <property type="match status" value="2"/>
</dbReference>
<feature type="compositionally biased region" description="Low complexity" evidence="16">
    <location>
        <begin position="1109"/>
        <end position="1128"/>
    </location>
</feature>
<dbReference type="InterPro" id="IPR051516">
    <property type="entry name" value="SETDB_methyltransferase"/>
</dbReference>
<dbReference type="SMART" id="SM00468">
    <property type="entry name" value="PreSET"/>
    <property type="match status" value="1"/>
</dbReference>
<dbReference type="InterPro" id="IPR046341">
    <property type="entry name" value="SET_dom_sf"/>
</dbReference>
<evidence type="ECO:0000256" key="8">
    <source>
        <dbReference type="ARBA" id="ARBA00022723"/>
    </source>
</evidence>
<dbReference type="InterPro" id="IPR001739">
    <property type="entry name" value="Methyl_CpG_DNA-bd"/>
</dbReference>
<evidence type="ECO:0000259" key="18">
    <source>
        <dbReference type="PROSITE" id="PS50867"/>
    </source>
</evidence>
<evidence type="ECO:0000256" key="3">
    <source>
        <dbReference type="ARBA" id="ARBA00022454"/>
    </source>
</evidence>
<keyword evidence="10" id="KW-0862">Zinc</keyword>
<comment type="subcellular location">
    <subcellularLocation>
        <location evidence="2">Chromosome</location>
    </subcellularLocation>
    <subcellularLocation>
        <location evidence="1">Nucleus</location>
    </subcellularLocation>
</comment>
<evidence type="ECO:0000256" key="15">
    <source>
        <dbReference type="SAM" id="Coils"/>
    </source>
</evidence>
<dbReference type="OMA" id="LLCCDCE"/>
<dbReference type="SMART" id="SM00333">
    <property type="entry name" value="TUDOR"/>
    <property type="match status" value="2"/>
</dbReference>
<keyword evidence="7" id="KW-0949">S-adenosyl-L-methionine</keyword>
<keyword evidence="12" id="KW-0805">Transcription regulation</keyword>
<dbReference type="InterPro" id="IPR041292">
    <property type="entry name" value="Tudor_4"/>
</dbReference>
<feature type="compositionally biased region" description="Low complexity" evidence="16">
    <location>
        <begin position="742"/>
        <end position="754"/>
    </location>
</feature>
<dbReference type="GO" id="GO:0046974">
    <property type="term" value="F:histone H3K9 methyltransferase activity"/>
    <property type="evidence" value="ECO:0007669"/>
    <property type="project" value="TreeGrafter"/>
</dbReference>
<feature type="region of interest" description="Disordered" evidence="16">
    <location>
        <begin position="676"/>
        <end position="754"/>
    </location>
</feature>
<feature type="region of interest" description="Disordered" evidence="16">
    <location>
        <begin position="1"/>
        <end position="178"/>
    </location>
</feature>
<evidence type="ECO:0000256" key="13">
    <source>
        <dbReference type="ARBA" id="ARBA00023163"/>
    </source>
</evidence>
<dbReference type="InterPro" id="IPR016177">
    <property type="entry name" value="DNA-bd_dom_sf"/>
</dbReference>
<evidence type="ECO:0000256" key="9">
    <source>
        <dbReference type="ARBA" id="ARBA00022737"/>
    </source>
</evidence>
<dbReference type="GO" id="GO:0010629">
    <property type="term" value="P:negative regulation of gene expression"/>
    <property type="evidence" value="ECO:0007669"/>
    <property type="project" value="TreeGrafter"/>
</dbReference>
<keyword evidence="9" id="KW-0677">Repeat</keyword>
<keyword evidence="8" id="KW-0479">Metal-binding</keyword>
<feature type="domain" description="MBD" evidence="19">
    <location>
        <begin position="812"/>
        <end position="878"/>
    </location>
</feature>
<feature type="compositionally biased region" description="Basic and acidic residues" evidence="16">
    <location>
        <begin position="1"/>
        <end position="14"/>
    </location>
</feature>
<dbReference type="GO" id="GO:0005694">
    <property type="term" value="C:chromosome"/>
    <property type="evidence" value="ECO:0007669"/>
    <property type="project" value="UniProtKB-SubCell"/>
</dbReference>
<dbReference type="VEuPathDB" id="VectorBase:CSON005390"/>
<keyword evidence="3" id="KW-0158">Chromosome</keyword>
<keyword evidence="4" id="KW-0678">Repressor</keyword>
<feature type="domain" description="Pre-SET" evidence="18">
    <location>
        <begin position="940"/>
        <end position="1013"/>
    </location>
</feature>
<dbReference type="Pfam" id="PF00856">
    <property type="entry name" value="SET"/>
    <property type="match status" value="1"/>
</dbReference>
<name>A0A336MUI7_CULSO</name>
<dbReference type="Gene3D" id="2.170.270.10">
    <property type="entry name" value="SET domain"/>
    <property type="match status" value="2"/>
</dbReference>
<evidence type="ECO:0000256" key="6">
    <source>
        <dbReference type="ARBA" id="ARBA00022679"/>
    </source>
</evidence>
<protein>
    <submittedName>
        <fullName evidence="20">CSON005390 protein</fullName>
    </submittedName>
</protein>
<evidence type="ECO:0000256" key="16">
    <source>
        <dbReference type="SAM" id="MobiDB-lite"/>
    </source>
</evidence>
<evidence type="ECO:0000256" key="2">
    <source>
        <dbReference type="ARBA" id="ARBA00004286"/>
    </source>
</evidence>
<dbReference type="InterPro" id="IPR041291">
    <property type="entry name" value="TUDOR_5"/>
</dbReference>
<feature type="coiled-coil region" evidence="15">
    <location>
        <begin position="185"/>
        <end position="212"/>
    </location>
</feature>
<reference evidence="20" key="1">
    <citation type="submission" date="2018-07" db="EMBL/GenBank/DDBJ databases">
        <authorList>
            <person name="Quirk P.G."/>
            <person name="Krulwich T.A."/>
        </authorList>
    </citation>
    <scope>NUCLEOTIDE SEQUENCE</scope>
</reference>
<dbReference type="Pfam" id="PF05033">
    <property type="entry name" value="Pre-SET"/>
    <property type="match status" value="1"/>
</dbReference>
<gene>
    <name evidence="20" type="primary">CSON005390</name>
</gene>
<dbReference type="PROSITE" id="PS50867">
    <property type="entry name" value="PRE_SET"/>
    <property type="match status" value="1"/>
</dbReference>
<dbReference type="EMBL" id="UFQT01002145">
    <property type="protein sequence ID" value="SSX32759.1"/>
    <property type="molecule type" value="Genomic_DNA"/>
</dbReference>
<evidence type="ECO:0000259" key="19">
    <source>
        <dbReference type="PROSITE" id="PS50982"/>
    </source>
</evidence>
<dbReference type="SMART" id="SM00317">
    <property type="entry name" value="SET"/>
    <property type="match status" value="1"/>
</dbReference>
<dbReference type="SUPFAM" id="SSF82199">
    <property type="entry name" value="SET domain"/>
    <property type="match status" value="1"/>
</dbReference>
<dbReference type="Pfam" id="PF01429">
    <property type="entry name" value="MBD"/>
    <property type="match status" value="1"/>
</dbReference>
<dbReference type="GO" id="GO:0005634">
    <property type="term" value="C:nucleus"/>
    <property type="evidence" value="ECO:0007669"/>
    <property type="project" value="UniProtKB-SubCell"/>
</dbReference>
<dbReference type="Pfam" id="PF18358">
    <property type="entry name" value="Tudor_4"/>
    <property type="match status" value="1"/>
</dbReference>
<dbReference type="InterPro" id="IPR002999">
    <property type="entry name" value="Tudor"/>
</dbReference>
<proteinExistence type="predicted"/>
<dbReference type="PROSITE" id="PS50280">
    <property type="entry name" value="SET"/>
    <property type="match status" value="1"/>
</dbReference>
<evidence type="ECO:0000256" key="10">
    <source>
        <dbReference type="ARBA" id="ARBA00022833"/>
    </source>
</evidence>
<dbReference type="PANTHER" id="PTHR46024:SF1">
    <property type="entry name" value="HISTONE-LYSINE N-METHYLTRANSFERASE EGGLESS"/>
    <property type="match status" value="1"/>
</dbReference>
<dbReference type="CDD" id="cd21181">
    <property type="entry name" value="Tudor_SETDB1_rpt2"/>
    <property type="match status" value="1"/>
</dbReference>
<evidence type="ECO:0000256" key="1">
    <source>
        <dbReference type="ARBA" id="ARBA00004123"/>
    </source>
</evidence>
<dbReference type="PANTHER" id="PTHR46024">
    <property type="entry name" value="HISTONE-LYSINE N-METHYLTRANSFERASE EGGLESS"/>
    <property type="match status" value="1"/>
</dbReference>
<dbReference type="Gene3D" id="3.30.890.10">
    <property type="entry name" value="Methyl-cpg-binding Protein 2, Chain A"/>
    <property type="match status" value="1"/>
</dbReference>
<dbReference type="PROSITE" id="PS50982">
    <property type="entry name" value="MBD"/>
    <property type="match status" value="1"/>
</dbReference>
<feature type="compositionally biased region" description="Basic and acidic residues" evidence="16">
    <location>
        <begin position="104"/>
        <end position="117"/>
    </location>
</feature>
<keyword evidence="14" id="KW-0539">Nucleus</keyword>
<dbReference type="InterPro" id="IPR007728">
    <property type="entry name" value="Pre-SET_dom"/>
</dbReference>